<evidence type="ECO:0000313" key="5">
    <source>
        <dbReference type="Proteomes" id="UP000221369"/>
    </source>
</evidence>
<protein>
    <submittedName>
        <fullName evidence="4">Ribosomal protein S18 acetylase RimI-like enzyme</fullName>
    </submittedName>
</protein>
<gene>
    <name evidence="4" type="ORF">ATJ78_3096</name>
</gene>
<name>A0A2A9E1M8_9MICO</name>
<dbReference type="EMBL" id="PDJE01000001">
    <property type="protein sequence ID" value="PFG32112.1"/>
    <property type="molecule type" value="Genomic_DNA"/>
</dbReference>
<dbReference type="Pfam" id="PF00583">
    <property type="entry name" value="Acetyltransf_1"/>
    <property type="match status" value="1"/>
</dbReference>
<dbReference type="InterPro" id="IPR016181">
    <property type="entry name" value="Acyl_CoA_acyltransferase"/>
</dbReference>
<dbReference type="Proteomes" id="UP000221369">
    <property type="component" value="Unassembled WGS sequence"/>
</dbReference>
<keyword evidence="4" id="KW-0687">Ribonucleoprotein</keyword>
<dbReference type="PROSITE" id="PS51186">
    <property type="entry name" value="GNAT"/>
    <property type="match status" value="2"/>
</dbReference>
<keyword evidence="4" id="KW-0689">Ribosomal protein</keyword>
<accession>A0A2A9E1M8</accession>
<dbReference type="Gene3D" id="3.40.630.30">
    <property type="match status" value="1"/>
</dbReference>
<organism evidence="4 5">
    <name type="scientific">Paramicrobacterium agarici</name>
    <dbReference type="NCBI Taxonomy" id="630514"/>
    <lineage>
        <taxon>Bacteria</taxon>
        <taxon>Bacillati</taxon>
        <taxon>Actinomycetota</taxon>
        <taxon>Actinomycetes</taxon>
        <taxon>Micrococcales</taxon>
        <taxon>Microbacteriaceae</taxon>
        <taxon>Paramicrobacterium</taxon>
    </lineage>
</organism>
<dbReference type="PANTHER" id="PTHR43877:SF2">
    <property type="entry name" value="AMINOALKYLPHOSPHONATE N-ACETYLTRANSFERASE-RELATED"/>
    <property type="match status" value="1"/>
</dbReference>
<evidence type="ECO:0000256" key="1">
    <source>
        <dbReference type="ARBA" id="ARBA00022679"/>
    </source>
</evidence>
<dbReference type="PANTHER" id="PTHR43877">
    <property type="entry name" value="AMINOALKYLPHOSPHONATE N-ACETYLTRANSFERASE-RELATED-RELATED"/>
    <property type="match status" value="1"/>
</dbReference>
<keyword evidence="5" id="KW-1185">Reference proteome</keyword>
<proteinExistence type="predicted"/>
<keyword evidence="2" id="KW-0012">Acyltransferase</keyword>
<keyword evidence="1" id="KW-0808">Transferase</keyword>
<dbReference type="GO" id="GO:0005840">
    <property type="term" value="C:ribosome"/>
    <property type="evidence" value="ECO:0007669"/>
    <property type="project" value="UniProtKB-KW"/>
</dbReference>
<evidence type="ECO:0000256" key="2">
    <source>
        <dbReference type="ARBA" id="ARBA00023315"/>
    </source>
</evidence>
<feature type="domain" description="N-acetyltransferase" evidence="3">
    <location>
        <begin position="26"/>
        <end position="184"/>
    </location>
</feature>
<dbReference type="CDD" id="cd04301">
    <property type="entry name" value="NAT_SF"/>
    <property type="match status" value="1"/>
</dbReference>
<dbReference type="AlphaFoldDB" id="A0A2A9E1M8"/>
<dbReference type="InterPro" id="IPR050832">
    <property type="entry name" value="Bact_Acetyltransf"/>
</dbReference>
<dbReference type="RefSeq" id="WP_098409036.1">
    <property type="nucleotide sequence ID" value="NZ_PDJE01000001.1"/>
</dbReference>
<dbReference type="GO" id="GO:0016747">
    <property type="term" value="F:acyltransferase activity, transferring groups other than amino-acyl groups"/>
    <property type="evidence" value="ECO:0007669"/>
    <property type="project" value="InterPro"/>
</dbReference>
<dbReference type="SUPFAM" id="SSF55729">
    <property type="entry name" value="Acyl-CoA N-acyltransferases (Nat)"/>
    <property type="match status" value="2"/>
</dbReference>
<reference evidence="4 5" key="1">
    <citation type="submission" date="2017-10" db="EMBL/GenBank/DDBJ databases">
        <title>Sequencing the genomes of 1000 actinobacteria strains.</title>
        <authorList>
            <person name="Klenk H.-P."/>
        </authorList>
    </citation>
    <scope>NUCLEOTIDE SEQUENCE [LARGE SCALE GENOMIC DNA]</scope>
    <source>
        <strain evidence="4 5">DSM 21798</strain>
    </source>
</reference>
<comment type="caution">
    <text evidence="4">The sequence shown here is derived from an EMBL/GenBank/DDBJ whole genome shotgun (WGS) entry which is preliminary data.</text>
</comment>
<sequence length="346" mass="38340">MTVTSVPLRDRVAAPELVLPQHPDIARWRPATLDDLDAMMVLMDAADRIDHPASTTTRAEVENALRSSKLIMATDTLVGESSSGVLIAAGVVAEAQAQSTRVQVYLEGTVHPQWRDRGIGRQLLAWQRDRALQILSGSPHALPGWIMVDQEQGNIAGQHVSERAGFTLTRYFTEMERRLSDPVDPVEPLADVRIVPLTDDLVDSARLARNDAFRDHWGSQPTTSERWEHMTSSPEFRKDLSRVAVEMTDAGEQRVVAFALISVNKRDWEAAGYSKAYIEYIGVVRDHRGERLAPAIITAALQSLRDVGIERATLDVDSESPTGANTLYERMGFVAGERGFSYVLEV</sequence>
<dbReference type="InterPro" id="IPR000182">
    <property type="entry name" value="GNAT_dom"/>
</dbReference>
<evidence type="ECO:0000259" key="3">
    <source>
        <dbReference type="PROSITE" id="PS51186"/>
    </source>
</evidence>
<feature type="domain" description="N-acetyltransferase" evidence="3">
    <location>
        <begin position="192"/>
        <end position="346"/>
    </location>
</feature>
<evidence type="ECO:0000313" key="4">
    <source>
        <dbReference type="EMBL" id="PFG32112.1"/>
    </source>
</evidence>